<sequence length="101" mass="11056">MEVYWYLILSAVLLSFGIYGLLTRRNMIRMLLSAEIIFNAALLSLLSLASLDASYGPMGGAIAIISISLSAAEVGVIVSIAIMMFRMRGTLDTYELRSFRG</sequence>
<feature type="transmembrane region" description="Helical" evidence="7">
    <location>
        <begin position="30"/>
        <end position="49"/>
    </location>
</feature>
<dbReference type="HAMAP" id="MF_01456">
    <property type="entry name" value="NDH1_NuoK"/>
    <property type="match status" value="1"/>
</dbReference>
<dbReference type="GO" id="GO:0016651">
    <property type="term" value="F:oxidoreductase activity, acting on NAD(P)H"/>
    <property type="evidence" value="ECO:0007669"/>
    <property type="project" value="InterPro"/>
</dbReference>
<dbReference type="InterPro" id="IPR039428">
    <property type="entry name" value="NUOK/Mnh_C1-like"/>
</dbReference>
<comment type="caution">
    <text evidence="8">The sequence shown here is derived from an EMBL/GenBank/DDBJ whole genome shotgun (WGS) entry which is preliminary data.</text>
</comment>
<feature type="transmembrane region" description="Helical" evidence="7">
    <location>
        <begin position="6"/>
        <end position="23"/>
    </location>
</feature>
<dbReference type="PANTHER" id="PTHR11434:SF16">
    <property type="entry name" value="NADH-UBIQUINONE OXIDOREDUCTASE CHAIN 4L"/>
    <property type="match status" value="1"/>
</dbReference>
<dbReference type="EMBL" id="RCOR01000019">
    <property type="protein sequence ID" value="RSN69308.1"/>
    <property type="molecule type" value="Genomic_DNA"/>
</dbReference>
<dbReference type="RefSeq" id="WP_012308800.1">
    <property type="nucleotide sequence ID" value="NZ_RCOR01000019.1"/>
</dbReference>
<dbReference type="GO" id="GO:0030964">
    <property type="term" value="C:NADH dehydrogenase complex"/>
    <property type="evidence" value="ECO:0007669"/>
    <property type="project" value="TreeGrafter"/>
</dbReference>
<dbReference type="EC" id="1.6.5.11" evidence="8"/>
<reference evidence="8 9" key="1">
    <citation type="submission" date="2018-10" db="EMBL/GenBank/DDBJ databases">
        <title>Co-occurring genomic capacity for anaerobic methane metabolism and dissimilatory sulfite reduction discovered in the Korarchaeota.</title>
        <authorList>
            <person name="Mckay L.J."/>
            <person name="Dlakic M."/>
            <person name="Fields M.W."/>
            <person name="Delmont T.O."/>
            <person name="Eren A.M."/>
            <person name="Jay Z.J."/>
            <person name="Klingelsmith K.B."/>
            <person name="Rusch D.B."/>
            <person name="Inskeep W.P."/>
        </authorList>
    </citation>
    <scope>NUCLEOTIDE SEQUENCE [LARGE SCALE GENOMIC DNA]</scope>
    <source>
        <strain evidence="8 9">WS</strain>
    </source>
</reference>
<evidence type="ECO:0000256" key="7">
    <source>
        <dbReference type="SAM" id="Phobius"/>
    </source>
</evidence>
<dbReference type="Proteomes" id="UP000278149">
    <property type="component" value="Unassembled WGS sequence"/>
</dbReference>
<keyword evidence="8" id="KW-0560">Oxidoreductase</keyword>
<keyword evidence="4 7" id="KW-0812">Transmembrane</keyword>
<dbReference type="InterPro" id="IPR001133">
    <property type="entry name" value="NADH_UbQ_OxRdtase_chain4L/K"/>
</dbReference>
<keyword evidence="5 7" id="KW-1133">Transmembrane helix</keyword>
<dbReference type="NCBIfam" id="NF004320">
    <property type="entry name" value="PRK05715.1-2"/>
    <property type="match status" value="1"/>
</dbReference>
<evidence type="ECO:0000256" key="1">
    <source>
        <dbReference type="ARBA" id="ARBA00004141"/>
    </source>
</evidence>
<evidence type="ECO:0000256" key="2">
    <source>
        <dbReference type="ARBA" id="ARBA00010519"/>
    </source>
</evidence>
<keyword evidence="6 7" id="KW-0472">Membrane</keyword>
<gene>
    <name evidence="8" type="primary">nuoK</name>
    <name evidence="8" type="ORF">D9Q81_03800</name>
</gene>
<evidence type="ECO:0000313" key="9">
    <source>
        <dbReference type="Proteomes" id="UP000278149"/>
    </source>
</evidence>
<dbReference type="GeneID" id="6093432"/>
<dbReference type="AlphaFoldDB" id="A0A3R9PAC5"/>
<name>A0A3R9PAC5_9CREN</name>
<keyword evidence="3" id="KW-0813">Transport</keyword>
<comment type="subcellular location">
    <subcellularLocation>
        <location evidence="1">Membrane</location>
        <topology evidence="1">Multi-pass membrane protein</topology>
    </subcellularLocation>
</comment>
<evidence type="ECO:0000256" key="4">
    <source>
        <dbReference type="ARBA" id="ARBA00022692"/>
    </source>
</evidence>
<comment type="similarity">
    <text evidence="2">Belongs to the complex I subunit 4L family.</text>
</comment>
<evidence type="ECO:0000256" key="3">
    <source>
        <dbReference type="ARBA" id="ARBA00022448"/>
    </source>
</evidence>
<evidence type="ECO:0000313" key="8">
    <source>
        <dbReference type="EMBL" id="RSN69308.1"/>
    </source>
</evidence>
<dbReference type="OMA" id="ILYYRTH"/>
<proteinExistence type="inferred from homology"/>
<dbReference type="PANTHER" id="PTHR11434">
    <property type="entry name" value="NADH-UBIQUINONE OXIDOREDUCTASE SUBUNIT ND4L"/>
    <property type="match status" value="1"/>
</dbReference>
<evidence type="ECO:0000256" key="5">
    <source>
        <dbReference type="ARBA" id="ARBA00022989"/>
    </source>
</evidence>
<dbReference type="Pfam" id="PF00420">
    <property type="entry name" value="Oxidored_q2"/>
    <property type="match status" value="1"/>
</dbReference>
<dbReference type="Gene3D" id="1.10.287.3510">
    <property type="match status" value="1"/>
</dbReference>
<dbReference type="GO" id="GO:0042773">
    <property type="term" value="P:ATP synthesis coupled electron transport"/>
    <property type="evidence" value="ECO:0007669"/>
    <property type="project" value="InterPro"/>
</dbReference>
<organism evidence="8 9">
    <name type="scientific">Candidatus Korarchaeum cryptofilum</name>
    <dbReference type="NCBI Taxonomy" id="498846"/>
    <lineage>
        <taxon>Archaea</taxon>
        <taxon>Thermoproteota</taxon>
        <taxon>Candidatus Korarchaeia</taxon>
        <taxon>Candidatus Korarchaeales</taxon>
        <taxon>Candidatus Korarchaeaceae</taxon>
        <taxon>Candidatus Korarchaeum</taxon>
    </lineage>
</organism>
<accession>A0A3R9PAC5</accession>
<feature type="transmembrane region" description="Helical" evidence="7">
    <location>
        <begin position="61"/>
        <end position="85"/>
    </location>
</feature>
<protein>
    <submittedName>
        <fullName evidence="8">NADH-quinone oxidoreductase subunit NuoK</fullName>
        <ecNumber evidence="8">1.6.5.11</ecNumber>
    </submittedName>
</protein>
<evidence type="ECO:0000256" key="6">
    <source>
        <dbReference type="ARBA" id="ARBA00023136"/>
    </source>
</evidence>